<keyword evidence="2" id="KW-1185">Reference proteome</keyword>
<accession>A0ABW8THC1</accession>
<protein>
    <submittedName>
        <fullName evidence="1">Alpha/beta fold hydrolase</fullName>
    </submittedName>
</protein>
<evidence type="ECO:0000313" key="1">
    <source>
        <dbReference type="EMBL" id="MFL0251877.1"/>
    </source>
</evidence>
<proteinExistence type="predicted"/>
<keyword evidence="1" id="KW-0378">Hydrolase</keyword>
<evidence type="ECO:0000313" key="2">
    <source>
        <dbReference type="Proteomes" id="UP001623592"/>
    </source>
</evidence>
<comment type="caution">
    <text evidence="1">The sequence shown here is derived from an EMBL/GenBank/DDBJ whole genome shotgun (WGS) entry which is preliminary data.</text>
</comment>
<sequence length="262" mass="30068">MNSIILIVDKVIFDKRDDYCMKFKTIGNHNGHKILLIHAMFVTSESFGALTEYLKKDYLIITPTLDGHDISENSIFLSVEDEADKILDYLEDNDIKELDFVLGTSLGAIIAFEIYKRNKININKVYLDGGPFFKFGPLVQKILTKKFLDICSRIQQNPEKAVNKLDILFPGLGNQMFDVCSHITEDSVKNLARACYSFKLPDLNIEAQKSVVFLYGTKESARLCIFRLRKYKYSRIIKKRGFSHCGYLLSCPEEYAEMLKAN</sequence>
<dbReference type="SUPFAM" id="SSF53474">
    <property type="entry name" value="alpha/beta-Hydrolases"/>
    <property type="match status" value="1"/>
</dbReference>
<dbReference type="InterPro" id="IPR029058">
    <property type="entry name" value="AB_hydrolase_fold"/>
</dbReference>
<dbReference type="Proteomes" id="UP001623592">
    <property type="component" value="Unassembled WGS sequence"/>
</dbReference>
<name>A0ABW8THC1_9CLOT</name>
<dbReference type="GO" id="GO:0016787">
    <property type="term" value="F:hydrolase activity"/>
    <property type="evidence" value="ECO:0007669"/>
    <property type="project" value="UniProtKB-KW"/>
</dbReference>
<dbReference type="Gene3D" id="3.40.50.1820">
    <property type="entry name" value="alpha/beta hydrolase"/>
    <property type="match status" value="1"/>
</dbReference>
<gene>
    <name evidence="1" type="ORF">ACJDT4_15775</name>
</gene>
<dbReference type="EMBL" id="JBJIAA010000013">
    <property type="protein sequence ID" value="MFL0251877.1"/>
    <property type="molecule type" value="Genomic_DNA"/>
</dbReference>
<reference evidence="1 2" key="1">
    <citation type="submission" date="2024-11" db="EMBL/GenBank/DDBJ databases">
        <authorList>
            <person name="Heng Y.C."/>
            <person name="Lim A.C.H."/>
            <person name="Lee J.K.Y."/>
            <person name="Kittelmann S."/>
        </authorList>
    </citation>
    <scope>NUCLEOTIDE SEQUENCE [LARGE SCALE GENOMIC DNA]</scope>
    <source>
        <strain evidence="1 2">WILCCON 0114</strain>
    </source>
</reference>
<organism evidence="1 2">
    <name type="scientific">Clostridium neuense</name>
    <dbReference type="NCBI Taxonomy" id="1728934"/>
    <lineage>
        <taxon>Bacteria</taxon>
        <taxon>Bacillati</taxon>
        <taxon>Bacillota</taxon>
        <taxon>Clostridia</taxon>
        <taxon>Eubacteriales</taxon>
        <taxon>Clostridiaceae</taxon>
        <taxon>Clostridium</taxon>
    </lineage>
</organism>